<evidence type="ECO:0000313" key="2">
    <source>
        <dbReference type="EMBL" id="SFN21223.1"/>
    </source>
</evidence>
<evidence type="ECO:0000256" key="1">
    <source>
        <dbReference type="SAM" id="SignalP"/>
    </source>
</evidence>
<keyword evidence="1" id="KW-0732">Signal</keyword>
<dbReference type="EMBL" id="FOUT01000008">
    <property type="protein sequence ID" value="SFN21223.1"/>
    <property type="molecule type" value="Genomic_DNA"/>
</dbReference>
<keyword evidence="3" id="KW-1185">Reference proteome</keyword>
<organism evidence="2 3">
    <name type="scientific">Flavobacterium succinicans</name>
    <dbReference type="NCBI Taxonomy" id="29536"/>
    <lineage>
        <taxon>Bacteria</taxon>
        <taxon>Pseudomonadati</taxon>
        <taxon>Bacteroidota</taxon>
        <taxon>Flavobacteriia</taxon>
        <taxon>Flavobacteriales</taxon>
        <taxon>Flavobacteriaceae</taxon>
        <taxon>Flavobacterium</taxon>
    </lineage>
</organism>
<evidence type="ECO:0000313" key="3">
    <source>
        <dbReference type="Proteomes" id="UP000182961"/>
    </source>
</evidence>
<dbReference type="Proteomes" id="UP000182961">
    <property type="component" value="Unassembled WGS sequence"/>
</dbReference>
<feature type="signal peptide" evidence="1">
    <location>
        <begin position="1"/>
        <end position="19"/>
    </location>
</feature>
<dbReference type="eggNOG" id="ENOG5032URC">
    <property type="taxonomic scope" value="Bacteria"/>
</dbReference>
<dbReference type="AlphaFoldDB" id="A0A1I4X6T3"/>
<proteinExistence type="predicted"/>
<name>A0A1I4X6T3_9FLAO</name>
<reference evidence="3" key="1">
    <citation type="submission" date="2016-10" db="EMBL/GenBank/DDBJ databases">
        <authorList>
            <person name="Varghese N."/>
            <person name="Submissions S."/>
        </authorList>
    </citation>
    <scope>NUCLEOTIDE SEQUENCE [LARGE SCALE GENOMIC DNA]</scope>
    <source>
        <strain evidence="3">DSM 4002</strain>
    </source>
</reference>
<gene>
    <name evidence="2" type="ORF">SAMN05444143_10843</name>
</gene>
<dbReference type="SUPFAM" id="SSF56925">
    <property type="entry name" value="OMPA-like"/>
    <property type="match status" value="1"/>
</dbReference>
<dbReference type="RefSeq" id="WP_024981342.1">
    <property type="nucleotide sequence ID" value="NZ_CBCRUM010000005.1"/>
</dbReference>
<evidence type="ECO:0008006" key="4">
    <source>
        <dbReference type="Google" id="ProtNLM"/>
    </source>
</evidence>
<sequence>MKKIMLTAVAVFGFAFANAQDGGLKLGAHVGLPTGDIKDFTSVNLGLDAAYTWKVDAKFDLGVTTGYSVFLGKKVNFGGGIEIKADDSAYIPLAATAQYTIGDNFFLGADLGYAFLLDSDGNSGGFLYQPKVGYSFGKADLFLGYKGISVDGGTFSSLNLGVAFKL</sequence>
<dbReference type="InterPro" id="IPR011250">
    <property type="entry name" value="OMP/PagP_B-barrel"/>
</dbReference>
<protein>
    <recommendedName>
        <fullName evidence="4">Outer membrane protein beta-barrel domain-containing protein</fullName>
    </recommendedName>
</protein>
<feature type="chain" id="PRO_5010267859" description="Outer membrane protein beta-barrel domain-containing protein" evidence="1">
    <location>
        <begin position="20"/>
        <end position="166"/>
    </location>
</feature>
<accession>A0A1I4X6T3</accession>